<proteinExistence type="inferred from homology"/>
<dbReference type="PANTHER" id="PTHR30408">
    <property type="entry name" value="TYPE-1 RESTRICTION ENZYME ECOKI SPECIFICITY PROTEIN"/>
    <property type="match status" value="1"/>
</dbReference>
<dbReference type="GO" id="GO:0003677">
    <property type="term" value="F:DNA binding"/>
    <property type="evidence" value="ECO:0007669"/>
    <property type="project" value="UniProtKB-KW"/>
</dbReference>
<dbReference type="RefSeq" id="WP_104428325.1">
    <property type="nucleotide sequence ID" value="NZ_PTIZ01000003.1"/>
</dbReference>
<dbReference type="CDD" id="cd17280">
    <property type="entry name" value="RMtype1_S_MspEN3ORF6650P_TRD2-CR2_like"/>
    <property type="match status" value="1"/>
</dbReference>
<feature type="coiled-coil region" evidence="4">
    <location>
        <begin position="179"/>
        <end position="210"/>
    </location>
</feature>
<comment type="caution">
    <text evidence="6">The sequence shown here is derived from an EMBL/GenBank/DDBJ whole genome shotgun (WGS) entry which is preliminary data.</text>
</comment>
<dbReference type="InterPro" id="IPR052021">
    <property type="entry name" value="Type-I_RS_S_subunit"/>
</dbReference>
<evidence type="ECO:0000259" key="5">
    <source>
        <dbReference type="Pfam" id="PF01420"/>
    </source>
</evidence>
<dbReference type="EMBL" id="PTIZ01000003">
    <property type="protein sequence ID" value="PPK76638.1"/>
    <property type="molecule type" value="Genomic_DNA"/>
</dbReference>
<keyword evidence="4" id="KW-0175">Coiled coil</keyword>
<feature type="domain" description="Type I restriction modification DNA specificity" evidence="5">
    <location>
        <begin position="19"/>
        <end position="198"/>
    </location>
</feature>
<protein>
    <submittedName>
        <fullName evidence="6">Type I restriction enzyme S subunit</fullName>
    </submittedName>
</protein>
<evidence type="ECO:0000313" key="7">
    <source>
        <dbReference type="Proteomes" id="UP000240010"/>
    </source>
</evidence>
<organism evidence="6 7">
    <name type="scientific">Methylobacter tundripaludum</name>
    <dbReference type="NCBI Taxonomy" id="173365"/>
    <lineage>
        <taxon>Bacteria</taxon>
        <taxon>Pseudomonadati</taxon>
        <taxon>Pseudomonadota</taxon>
        <taxon>Gammaproteobacteria</taxon>
        <taxon>Methylococcales</taxon>
        <taxon>Methylococcaceae</taxon>
        <taxon>Methylobacter</taxon>
    </lineage>
</organism>
<keyword evidence="3" id="KW-0238">DNA-binding</keyword>
<feature type="domain" description="Type I restriction modification DNA specificity" evidence="5">
    <location>
        <begin position="283"/>
        <end position="398"/>
    </location>
</feature>
<name>A0A2S6HGN4_9GAMM</name>
<reference evidence="6 7" key="1">
    <citation type="submission" date="2018-02" db="EMBL/GenBank/DDBJ databases">
        <title>Subsurface microbial communities from deep shales in Ohio and West Virginia, USA.</title>
        <authorList>
            <person name="Wrighton K."/>
        </authorList>
    </citation>
    <scope>NUCLEOTIDE SEQUENCE [LARGE SCALE GENOMIC DNA]</scope>
    <source>
        <strain evidence="6 7">OWC-DMM</strain>
    </source>
</reference>
<dbReference type="Gene3D" id="3.90.220.20">
    <property type="entry name" value="DNA methylase specificity domains"/>
    <property type="match status" value="2"/>
</dbReference>
<dbReference type="InterPro" id="IPR000055">
    <property type="entry name" value="Restrct_endonuc_typeI_TRD"/>
</dbReference>
<dbReference type="SUPFAM" id="SSF116734">
    <property type="entry name" value="DNA methylase specificity domain"/>
    <property type="match status" value="2"/>
</dbReference>
<dbReference type="InterPro" id="IPR044946">
    <property type="entry name" value="Restrct_endonuc_typeI_TRD_sf"/>
</dbReference>
<keyword evidence="2" id="KW-0680">Restriction system</keyword>
<dbReference type="Pfam" id="PF01420">
    <property type="entry name" value="Methylase_S"/>
    <property type="match status" value="2"/>
</dbReference>
<accession>A0A2S6HGN4</accession>
<dbReference type="GO" id="GO:0009307">
    <property type="term" value="P:DNA restriction-modification system"/>
    <property type="evidence" value="ECO:0007669"/>
    <property type="project" value="UniProtKB-KW"/>
</dbReference>
<dbReference type="PANTHER" id="PTHR30408:SF12">
    <property type="entry name" value="TYPE I RESTRICTION ENZYME MJAVIII SPECIFICITY SUBUNIT"/>
    <property type="match status" value="1"/>
</dbReference>
<comment type="similarity">
    <text evidence="1">Belongs to the type-I restriction system S methylase family.</text>
</comment>
<sequence length="442" mass="49506">MERYESYKGSGVEWIGEIPKEWEVKKLSYCFDNIGSGTTPTSGKSEYYFNGTINWLQTGDLNDGDILNTSKKITQKALYDYPTLRMYPVGSLVIAMYGATIGKTGVLQIDTTTNQACCVLARSNSVNSKFAFYWLNSITKHVISLAYGGGQPNINQEMIRSLKIQLPPSEEQTAIANYLDRKTAEIDALIAQKQRLIELYQEEKTAIINQAVTQGVDPNITFKDTGINCLGEIPEGWEIKKLKYETYKIGDGIHTTPNYISGTGIFFINGMNLSGRKISITENTLSVPIGEYEKYKIDLNVGSILISLNGTIGNLAIYNGEKVIFGKSAAYIEIKEKIYNLFLYYVLQTQYALNYFEDSFSGTTIKNLSLHTLRNTPLPLPSICDQQSIVQLIETEIARVDAKIAKTQRIIELQKEYRTALISEVVTGKIKVSHLLDKEMAL</sequence>
<evidence type="ECO:0000256" key="2">
    <source>
        <dbReference type="ARBA" id="ARBA00022747"/>
    </source>
</evidence>
<evidence type="ECO:0000256" key="4">
    <source>
        <dbReference type="SAM" id="Coils"/>
    </source>
</evidence>
<evidence type="ECO:0000256" key="3">
    <source>
        <dbReference type="ARBA" id="ARBA00023125"/>
    </source>
</evidence>
<evidence type="ECO:0000256" key="1">
    <source>
        <dbReference type="ARBA" id="ARBA00010923"/>
    </source>
</evidence>
<dbReference type="Proteomes" id="UP000240010">
    <property type="component" value="Unassembled WGS sequence"/>
</dbReference>
<gene>
    <name evidence="6" type="ORF">B0F87_103245</name>
</gene>
<dbReference type="Gene3D" id="1.10.287.1120">
    <property type="entry name" value="Bipartite methylase S protein"/>
    <property type="match status" value="1"/>
</dbReference>
<evidence type="ECO:0000313" key="6">
    <source>
        <dbReference type="EMBL" id="PPK76638.1"/>
    </source>
</evidence>
<dbReference type="AlphaFoldDB" id="A0A2S6HGN4"/>